<protein>
    <submittedName>
        <fullName evidence="2">Uncharacterized protein</fullName>
    </submittedName>
</protein>
<dbReference type="AlphaFoldDB" id="A0A7X2T2A4"/>
<organism evidence="2 3">
    <name type="scientific">Inconstantimicrobium porci</name>
    <dbReference type="NCBI Taxonomy" id="2652291"/>
    <lineage>
        <taxon>Bacteria</taxon>
        <taxon>Bacillati</taxon>
        <taxon>Bacillota</taxon>
        <taxon>Clostridia</taxon>
        <taxon>Eubacteriales</taxon>
        <taxon>Clostridiaceae</taxon>
        <taxon>Inconstantimicrobium</taxon>
    </lineage>
</organism>
<evidence type="ECO:0000313" key="2">
    <source>
        <dbReference type="EMBL" id="MSR92447.1"/>
    </source>
</evidence>
<keyword evidence="1" id="KW-1133">Transmembrane helix</keyword>
<evidence type="ECO:0000256" key="1">
    <source>
        <dbReference type="SAM" id="Phobius"/>
    </source>
</evidence>
<dbReference type="EMBL" id="VULX01000031">
    <property type="protein sequence ID" value="MSR92447.1"/>
    <property type="molecule type" value="Genomic_DNA"/>
</dbReference>
<evidence type="ECO:0000313" key="3">
    <source>
        <dbReference type="Proteomes" id="UP000460287"/>
    </source>
</evidence>
<comment type="caution">
    <text evidence="2">The sequence shown here is derived from an EMBL/GenBank/DDBJ whole genome shotgun (WGS) entry which is preliminary data.</text>
</comment>
<feature type="transmembrane region" description="Helical" evidence="1">
    <location>
        <begin position="30"/>
        <end position="51"/>
    </location>
</feature>
<dbReference type="RefSeq" id="WP_154532352.1">
    <property type="nucleotide sequence ID" value="NZ_JAQXTV010000116.1"/>
</dbReference>
<keyword evidence="1" id="KW-0812">Transmembrane</keyword>
<proteinExistence type="predicted"/>
<keyword evidence="1" id="KW-0472">Membrane</keyword>
<keyword evidence="3" id="KW-1185">Reference proteome</keyword>
<accession>A0A7X2T2A4</accession>
<sequence>MEDSEVLAQPNNIYDGAGNELQYFYEQSQALFLFLLVLYWLQTQWTNNYLFTMNSQMINIMGGMLGQFVDKCTESGTKGANSNNCCCCR</sequence>
<reference evidence="2 3" key="1">
    <citation type="submission" date="2019-08" db="EMBL/GenBank/DDBJ databases">
        <title>In-depth cultivation of the pig gut microbiome towards novel bacterial diversity and tailored functional studies.</title>
        <authorList>
            <person name="Wylensek D."/>
            <person name="Hitch T.C.A."/>
            <person name="Clavel T."/>
        </authorList>
    </citation>
    <scope>NUCLEOTIDE SEQUENCE [LARGE SCALE GENOMIC DNA]</scope>
    <source>
        <strain evidence="2 3">WCA-383-APC-5B</strain>
    </source>
</reference>
<name>A0A7X2T2A4_9CLOT</name>
<gene>
    <name evidence="2" type="ORF">FYJ33_13865</name>
</gene>
<dbReference type="Proteomes" id="UP000460287">
    <property type="component" value="Unassembled WGS sequence"/>
</dbReference>